<dbReference type="InterPro" id="IPR001451">
    <property type="entry name" value="Hexapep"/>
</dbReference>
<gene>
    <name evidence="7" type="ORF">SAMN05216186_11051</name>
</gene>
<reference evidence="7 8" key="1">
    <citation type="submission" date="2016-10" db="EMBL/GenBank/DDBJ databases">
        <authorList>
            <person name="de Groot N.N."/>
        </authorList>
    </citation>
    <scope>NUCLEOTIDE SEQUENCE [LARGE SCALE GENOMIC DNA]</scope>
    <source>
        <strain evidence="7 8">JCM 21544</strain>
    </source>
</reference>
<evidence type="ECO:0000256" key="6">
    <source>
        <dbReference type="ARBA" id="ARBA00049486"/>
    </source>
</evidence>
<dbReference type="InterPro" id="IPR011004">
    <property type="entry name" value="Trimer_LpxA-like_sf"/>
</dbReference>
<sequence>MWGFLHKIHVHDRLLDHLVDALDFAEVERLFGHLDGILKEAVSRVSEDLEAYASRDPASAGREDVIFEAYASFKAVLYYRLAHQIWMLEDGLGGLREIIAHKLTNKGKIASGVEIHPAVRIGRRFVLDHAYGTVIGETCEIGDDCYILSGVTLGASGIANNPETKRHPTLGNNVEVGAGVRILGPVRIGDNVFISPSCVITQDIPANSKVSIVNQVQTLKHGDPAERTGFYSAFAVSDRLFLLGEKLEFNDISVVDADHQALPFLAMDRASQDKNHIEYRLRWDALGMDGPINFPLNLRISSALQEVTLLSPPGLDALVRSVVDPRIPTIGG</sequence>
<dbReference type="EMBL" id="FNFD01000010">
    <property type="protein sequence ID" value="SDK75171.1"/>
    <property type="molecule type" value="Genomic_DNA"/>
</dbReference>
<dbReference type="AlphaFoldDB" id="A0A1G9EGJ1"/>
<accession>A0A1G9EGJ1</accession>
<dbReference type="InterPro" id="IPR045304">
    <property type="entry name" value="LbH_SAT"/>
</dbReference>
<dbReference type="Gene3D" id="1.10.3130.10">
    <property type="entry name" value="serine acetyltransferase, domain 1"/>
    <property type="match status" value="1"/>
</dbReference>
<dbReference type="InterPro" id="IPR042122">
    <property type="entry name" value="Ser_AcTrfase_N_sf"/>
</dbReference>
<protein>
    <recommendedName>
        <fullName evidence="2">serine O-acetyltransferase</fullName>
        <ecNumber evidence="2">2.3.1.30</ecNumber>
    </recommendedName>
</protein>
<dbReference type="GO" id="GO:0008652">
    <property type="term" value="P:amino acid biosynthetic process"/>
    <property type="evidence" value="ECO:0007669"/>
    <property type="project" value="UniProtKB-KW"/>
</dbReference>
<dbReference type="SUPFAM" id="SSF51161">
    <property type="entry name" value="Trimeric LpxA-like enzymes"/>
    <property type="match status" value="1"/>
</dbReference>
<dbReference type="STRING" id="137658.SAMN05216186_11051"/>
<keyword evidence="5" id="KW-0012">Acyltransferase</keyword>
<evidence type="ECO:0000256" key="2">
    <source>
        <dbReference type="ARBA" id="ARBA00013266"/>
    </source>
</evidence>
<organism evidence="7 8">
    <name type="scientific">Pseudomonas indica</name>
    <dbReference type="NCBI Taxonomy" id="137658"/>
    <lineage>
        <taxon>Bacteria</taxon>
        <taxon>Pseudomonadati</taxon>
        <taxon>Pseudomonadota</taxon>
        <taxon>Gammaproteobacteria</taxon>
        <taxon>Pseudomonadales</taxon>
        <taxon>Pseudomonadaceae</taxon>
        <taxon>Pseudomonas</taxon>
    </lineage>
</organism>
<dbReference type="PANTHER" id="PTHR42811">
    <property type="entry name" value="SERINE ACETYLTRANSFERASE"/>
    <property type="match status" value="1"/>
</dbReference>
<dbReference type="GO" id="GO:0009001">
    <property type="term" value="F:serine O-acetyltransferase activity"/>
    <property type="evidence" value="ECO:0007669"/>
    <property type="project" value="UniProtKB-EC"/>
</dbReference>
<evidence type="ECO:0000256" key="3">
    <source>
        <dbReference type="ARBA" id="ARBA00022605"/>
    </source>
</evidence>
<comment type="catalytic activity">
    <reaction evidence="6">
        <text>L-serine + acetyl-CoA = O-acetyl-L-serine + CoA</text>
        <dbReference type="Rhea" id="RHEA:24560"/>
        <dbReference type="ChEBI" id="CHEBI:33384"/>
        <dbReference type="ChEBI" id="CHEBI:57287"/>
        <dbReference type="ChEBI" id="CHEBI:57288"/>
        <dbReference type="ChEBI" id="CHEBI:58340"/>
        <dbReference type="EC" id="2.3.1.30"/>
    </reaction>
</comment>
<dbReference type="Proteomes" id="UP000198706">
    <property type="component" value="Unassembled WGS sequence"/>
</dbReference>
<keyword evidence="8" id="KW-1185">Reference proteome</keyword>
<evidence type="ECO:0000313" key="8">
    <source>
        <dbReference type="Proteomes" id="UP000198706"/>
    </source>
</evidence>
<evidence type="ECO:0000313" key="7">
    <source>
        <dbReference type="EMBL" id="SDK75171.1"/>
    </source>
</evidence>
<keyword evidence="3" id="KW-0028">Amino-acid biosynthesis</keyword>
<evidence type="ECO:0000256" key="1">
    <source>
        <dbReference type="ARBA" id="ARBA00007274"/>
    </source>
</evidence>
<evidence type="ECO:0000256" key="5">
    <source>
        <dbReference type="ARBA" id="ARBA00023315"/>
    </source>
</evidence>
<dbReference type="CDD" id="cd03354">
    <property type="entry name" value="LbH_SAT"/>
    <property type="match status" value="1"/>
</dbReference>
<dbReference type="RefSeq" id="WP_084339616.1">
    <property type="nucleotide sequence ID" value="NZ_FNFD01000010.1"/>
</dbReference>
<evidence type="ECO:0000256" key="4">
    <source>
        <dbReference type="ARBA" id="ARBA00022679"/>
    </source>
</evidence>
<dbReference type="Gene3D" id="2.160.10.10">
    <property type="entry name" value="Hexapeptide repeat proteins"/>
    <property type="match status" value="1"/>
</dbReference>
<dbReference type="EC" id="2.3.1.30" evidence="2"/>
<proteinExistence type="inferred from homology"/>
<keyword evidence="4 7" id="KW-0808">Transferase</keyword>
<dbReference type="Pfam" id="PF00132">
    <property type="entry name" value="Hexapep"/>
    <property type="match status" value="1"/>
</dbReference>
<comment type="similarity">
    <text evidence="1">Belongs to the transferase hexapeptide repeat family.</text>
</comment>
<name>A0A1G9EGJ1_9PSED</name>